<dbReference type="CDD" id="cd03747">
    <property type="entry name" value="Ntn_PGA_like"/>
    <property type="match status" value="1"/>
</dbReference>
<keyword evidence="6" id="KW-0812">Transmembrane</keyword>
<evidence type="ECO:0000256" key="4">
    <source>
        <dbReference type="PIRSR" id="PIRSR001227-1"/>
    </source>
</evidence>
<proteinExistence type="inferred from homology"/>
<dbReference type="InterPro" id="IPR002692">
    <property type="entry name" value="S45"/>
</dbReference>
<name>A0A7S8ICI3_9CHLR</name>
<dbReference type="GO" id="GO:0016811">
    <property type="term" value="F:hydrolase activity, acting on carbon-nitrogen (but not peptide) bonds, in linear amides"/>
    <property type="evidence" value="ECO:0007669"/>
    <property type="project" value="InterPro"/>
</dbReference>
<dbReference type="InterPro" id="IPR043147">
    <property type="entry name" value="Penicillin_amidase_A-knob"/>
</dbReference>
<dbReference type="Gene3D" id="1.10.1400.10">
    <property type="match status" value="1"/>
</dbReference>
<feature type="binding site" evidence="5">
    <location>
        <position position="360"/>
    </location>
    <ligand>
        <name>Ca(2+)</name>
        <dbReference type="ChEBI" id="CHEBI:29108"/>
    </ligand>
</feature>
<evidence type="ECO:0000313" key="8">
    <source>
        <dbReference type="Proteomes" id="UP000594468"/>
    </source>
</evidence>
<dbReference type="RefSeq" id="WP_195169657.1">
    <property type="nucleotide sequence ID" value="NZ_CP062983.1"/>
</dbReference>
<keyword evidence="6" id="KW-1133">Transmembrane helix</keyword>
<dbReference type="InterPro" id="IPR043146">
    <property type="entry name" value="Penicillin_amidase_N_B-knob"/>
</dbReference>
<dbReference type="KEGG" id="pmet:G4Y79_18090"/>
<dbReference type="Proteomes" id="UP000594468">
    <property type="component" value="Chromosome"/>
</dbReference>
<dbReference type="GO" id="GO:0046872">
    <property type="term" value="F:metal ion binding"/>
    <property type="evidence" value="ECO:0007669"/>
    <property type="project" value="UniProtKB-KW"/>
</dbReference>
<feature type="binding site" evidence="5">
    <location>
        <position position="357"/>
    </location>
    <ligand>
        <name>Ca(2+)</name>
        <dbReference type="ChEBI" id="CHEBI:29108"/>
    </ligand>
</feature>
<organism evidence="7 8">
    <name type="scientific">Phototrophicus methaneseepsis</name>
    <dbReference type="NCBI Taxonomy" id="2710758"/>
    <lineage>
        <taxon>Bacteria</taxon>
        <taxon>Bacillati</taxon>
        <taxon>Chloroflexota</taxon>
        <taxon>Candidatus Thermofontia</taxon>
        <taxon>Phototrophicales</taxon>
        <taxon>Phototrophicaceae</taxon>
        <taxon>Phototrophicus</taxon>
    </lineage>
</organism>
<keyword evidence="8" id="KW-1185">Reference proteome</keyword>
<dbReference type="EMBL" id="CP062983">
    <property type="protein sequence ID" value="QPC81585.1"/>
    <property type="molecule type" value="Genomic_DNA"/>
</dbReference>
<dbReference type="PANTHER" id="PTHR34218">
    <property type="entry name" value="PEPTIDASE S45 PENICILLIN AMIDASE"/>
    <property type="match status" value="1"/>
</dbReference>
<reference evidence="7 8" key="1">
    <citation type="submission" date="2020-02" db="EMBL/GenBank/DDBJ databases">
        <authorList>
            <person name="Zheng R.K."/>
            <person name="Sun C.M."/>
        </authorList>
    </citation>
    <scope>NUCLEOTIDE SEQUENCE [LARGE SCALE GENOMIC DNA]</scope>
    <source>
        <strain evidence="8">rifampicinis</strain>
    </source>
</reference>
<dbReference type="InterPro" id="IPR029055">
    <property type="entry name" value="Ntn_hydrolases_N"/>
</dbReference>
<dbReference type="Pfam" id="PF01804">
    <property type="entry name" value="Penicil_amidase"/>
    <property type="match status" value="1"/>
</dbReference>
<protein>
    <submittedName>
        <fullName evidence="7">Penicillin acylase family protein</fullName>
    </submittedName>
</protein>
<evidence type="ECO:0000256" key="3">
    <source>
        <dbReference type="ARBA" id="ARBA00023145"/>
    </source>
</evidence>
<feature type="binding site" evidence="5">
    <location>
        <position position="199"/>
    </location>
    <ligand>
        <name>Ca(2+)</name>
        <dbReference type="ChEBI" id="CHEBI:29108"/>
    </ligand>
</feature>
<dbReference type="InterPro" id="IPR014395">
    <property type="entry name" value="Pen/GL7ACA/AHL_acylase"/>
</dbReference>
<dbReference type="InterPro" id="IPR023343">
    <property type="entry name" value="Penicillin_amidase_dom1"/>
</dbReference>
<keyword evidence="6" id="KW-0472">Membrane</keyword>
<keyword evidence="2" id="KW-0378">Hydrolase</keyword>
<evidence type="ECO:0000256" key="2">
    <source>
        <dbReference type="ARBA" id="ARBA00022801"/>
    </source>
</evidence>
<comment type="similarity">
    <text evidence="1">Belongs to the peptidase S45 family.</text>
</comment>
<dbReference type="AlphaFoldDB" id="A0A7S8ICI3"/>
<evidence type="ECO:0000256" key="1">
    <source>
        <dbReference type="ARBA" id="ARBA00006586"/>
    </source>
</evidence>
<keyword evidence="3" id="KW-0865">Zymogen</keyword>
<sequence length="850" mass="94731">MKFVRNVFIALVIVLIVIIGAIGVLLNRWMYGPLPQHDGEITVSGLMDTVSIQRDEWGVPHIYASNTHDLLFAQGYTQAQDRWWQMEFSRAIGRGEIQQLTGRQSSVMGQDVFIRTVGWRRSAEADLQQMDTETVTKLQAFADGVNAYISGKEAGELAFEYNALGITGVNIPIRPWEPVDTVVWTKVMAWDLSSNWSAELALSDMLAVLGDDIVSDYVPEWPYGDKPTIIQPEDLPEEGESFAEHVARFEGIRGLGLDSVANANGLQTIGFGTGEGIGSNNWVVSGDITASGMPLLANDPHLGIQMPSIWYEIGLHCQPVGEDCPYNVVGFAFPAAPSVVVGHNDHIGWGVTNTSWDTQDLYTIEVNPDNPLQYRYNGEWRDMTVYEETINFGDSDEPVTIQVRETHFGPIINDNDLDEDGNPMGFNNEDPVAMRWAAYEPTTLIDALFALDAASNWEEFRAALAYWDMPSQNFVYADTEGNIGYQTPGHIPVRAPGHTGLLPVDGSTDEYEWLGYIPYDNLPTVFNPERHYIASANQAQVPLEYYEQLATTLADTFGEDANYAFSYQWAQGYRAERIVELLEATDSHTIETFQAIHGDNKLIFAEEIAPYLAELTFEDDTLTEARDWLLTWDYQLHMDSPQAPLFVAFYVALLDDLYQDQLGDLNEAGNSEMWATSLLMAEPDNIWWDDSTTDATETRDDILVKAFTEGYNATVEQLGNDRDTWRWGTLHMTTMVSNPLGASGIDPLEDMVNAGPVETSGGSDVVNATKWSAEDGDYTVSAGPSMRMILDMDDLSNSRVMHTTGQSGHPFSGQYADMVDPWRNIEYHTMLWTPEQVAEAAVSTLTLNPE</sequence>
<dbReference type="GO" id="GO:0017000">
    <property type="term" value="P:antibiotic biosynthetic process"/>
    <property type="evidence" value="ECO:0007669"/>
    <property type="project" value="InterPro"/>
</dbReference>
<accession>A0A7S8ICI3</accession>
<feature type="active site" description="Nucleophile" evidence="4">
    <location>
        <position position="279"/>
    </location>
</feature>
<keyword evidence="5" id="KW-0106">Calcium</keyword>
<feature type="transmembrane region" description="Helical" evidence="6">
    <location>
        <begin position="7"/>
        <end position="26"/>
    </location>
</feature>
<evidence type="ECO:0000256" key="5">
    <source>
        <dbReference type="PIRSR" id="PIRSR001227-2"/>
    </source>
</evidence>
<dbReference type="SUPFAM" id="SSF56235">
    <property type="entry name" value="N-terminal nucleophile aminohydrolases (Ntn hydrolases)"/>
    <property type="match status" value="1"/>
</dbReference>
<evidence type="ECO:0000313" key="7">
    <source>
        <dbReference type="EMBL" id="QPC81585.1"/>
    </source>
</evidence>
<evidence type="ECO:0000256" key="6">
    <source>
        <dbReference type="SAM" id="Phobius"/>
    </source>
</evidence>
<dbReference type="PANTHER" id="PTHR34218:SF4">
    <property type="entry name" value="ACYL-HOMOSERINE LACTONE ACYLASE QUIP"/>
    <property type="match status" value="1"/>
</dbReference>
<dbReference type="PIRSF" id="PIRSF001227">
    <property type="entry name" value="Pen_acylase"/>
    <property type="match status" value="1"/>
</dbReference>
<comment type="cofactor">
    <cofactor evidence="5">
        <name>Ca(2+)</name>
        <dbReference type="ChEBI" id="CHEBI:29108"/>
    </cofactor>
    <text evidence="5">Binds 1 Ca(2+) ion per dimer.</text>
</comment>
<keyword evidence="5" id="KW-0479">Metal-binding</keyword>
<dbReference type="Gene3D" id="2.30.120.10">
    <property type="match status" value="1"/>
</dbReference>
<dbReference type="Gene3D" id="1.10.439.10">
    <property type="entry name" value="Penicillin Amidohydrolase, domain 1"/>
    <property type="match status" value="1"/>
</dbReference>
<gene>
    <name evidence="7" type="ORF">G4Y79_18090</name>
</gene>
<dbReference type="Gene3D" id="3.60.20.10">
    <property type="entry name" value="Glutamine Phosphoribosylpyrophosphate, subunit 1, domain 1"/>
    <property type="match status" value="1"/>
</dbReference>